<dbReference type="InterPro" id="IPR043502">
    <property type="entry name" value="DNA/RNA_pol_sf"/>
</dbReference>
<dbReference type="Proteomes" id="UP001234989">
    <property type="component" value="Chromosome 1"/>
</dbReference>
<sequence>MVMRAELMCNQAEKWFVKKIRLSVMSFRARMRQRRLTRDVEIEAPSIESIPVVSEFSEVFPNDLSSMPPDRYIDFCTDLEPGTRPISILPYRMAPAELRELKAEIQEHLDKGFIHPSASPWGAPVWFVKKKDDKDLQYEEEPIAILDRDVRKLRTKEIKSVKVQWKHHPIEEATSEIKRDMRDKYS</sequence>
<dbReference type="EMBL" id="CP133612">
    <property type="protein sequence ID" value="WMV09825.1"/>
    <property type="molecule type" value="Genomic_DNA"/>
</dbReference>
<name>A0AAF0PV64_SOLVR</name>
<gene>
    <name evidence="1" type="ORF">MTR67_003210</name>
</gene>
<evidence type="ECO:0000313" key="2">
    <source>
        <dbReference type="Proteomes" id="UP001234989"/>
    </source>
</evidence>
<dbReference type="PANTHER" id="PTHR15503:SF45">
    <property type="entry name" value="RNA-DIRECTED DNA POLYMERASE HOMOLOG"/>
    <property type="match status" value="1"/>
</dbReference>
<dbReference type="Gene3D" id="3.10.10.10">
    <property type="entry name" value="HIV Type 1 Reverse Transcriptase, subunit A, domain 1"/>
    <property type="match status" value="1"/>
</dbReference>
<proteinExistence type="predicted"/>
<keyword evidence="2" id="KW-1185">Reference proteome</keyword>
<evidence type="ECO:0000313" key="1">
    <source>
        <dbReference type="EMBL" id="WMV09825.1"/>
    </source>
</evidence>
<protein>
    <submittedName>
        <fullName evidence="1">Uncharacterized protein</fullName>
    </submittedName>
</protein>
<dbReference type="PANTHER" id="PTHR15503">
    <property type="entry name" value="LDOC1 RELATED"/>
    <property type="match status" value="1"/>
</dbReference>
<dbReference type="AlphaFoldDB" id="A0AAF0PV64"/>
<organism evidence="1 2">
    <name type="scientific">Solanum verrucosum</name>
    <dbReference type="NCBI Taxonomy" id="315347"/>
    <lineage>
        <taxon>Eukaryota</taxon>
        <taxon>Viridiplantae</taxon>
        <taxon>Streptophyta</taxon>
        <taxon>Embryophyta</taxon>
        <taxon>Tracheophyta</taxon>
        <taxon>Spermatophyta</taxon>
        <taxon>Magnoliopsida</taxon>
        <taxon>eudicotyledons</taxon>
        <taxon>Gunneridae</taxon>
        <taxon>Pentapetalae</taxon>
        <taxon>asterids</taxon>
        <taxon>lamiids</taxon>
        <taxon>Solanales</taxon>
        <taxon>Solanaceae</taxon>
        <taxon>Solanoideae</taxon>
        <taxon>Solaneae</taxon>
        <taxon>Solanum</taxon>
    </lineage>
</organism>
<dbReference type="InterPro" id="IPR032567">
    <property type="entry name" value="RTL1-rel"/>
</dbReference>
<dbReference type="SUPFAM" id="SSF56672">
    <property type="entry name" value="DNA/RNA polymerases"/>
    <property type="match status" value="1"/>
</dbReference>
<reference evidence="1" key="1">
    <citation type="submission" date="2023-08" db="EMBL/GenBank/DDBJ databases">
        <title>A de novo genome assembly of Solanum verrucosum Schlechtendal, a Mexican diploid species geographically isolated from the other diploid A-genome species in potato relatives.</title>
        <authorList>
            <person name="Hosaka K."/>
        </authorList>
    </citation>
    <scope>NUCLEOTIDE SEQUENCE</scope>
    <source>
        <tissue evidence="1">Young leaves</tissue>
    </source>
</reference>
<accession>A0AAF0PV64</accession>